<dbReference type="EC" id="2.1.1.-" evidence="1"/>
<name>A0ACC7P543_9BACL</name>
<evidence type="ECO:0000313" key="2">
    <source>
        <dbReference type="Proteomes" id="UP001631969"/>
    </source>
</evidence>
<protein>
    <submittedName>
        <fullName evidence="1">O-methyltransferase</fullName>
        <ecNumber evidence="1">2.1.1.-</ecNumber>
    </submittedName>
</protein>
<organism evidence="1 2">
    <name type="scientific">Paenibacillus mesotrionivorans</name>
    <dbReference type="NCBI Taxonomy" id="3160968"/>
    <lineage>
        <taxon>Bacteria</taxon>
        <taxon>Bacillati</taxon>
        <taxon>Bacillota</taxon>
        <taxon>Bacilli</taxon>
        <taxon>Bacillales</taxon>
        <taxon>Paenibacillaceae</taxon>
        <taxon>Paenibacillus</taxon>
    </lineage>
</organism>
<keyword evidence="1" id="KW-0808">Transferase</keyword>
<gene>
    <name evidence="1" type="ORF">ACI1P1_19305</name>
</gene>
<dbReference type="Proteomes" id="UP001631969">
    <property type="component" value="Unassembled WGS sequence"/>
</dbReference>
<evidence type="ECO:0000313" key="1">
    <source>
        <dbReference type="EMBL" id="MFM9330452.1"/>
    </source>
</evidence>
<reference evidence="1" key="1">
    <citation type="submission" date="2024-12" db="EMBL/GenBank/DDBJ databases">
        <authorList>
            <person name="Wu N."/>
        </authorList>
    </citation>
    <scope>NUCLEOTIDE SEQUENCE</scope>
    <source>
        <strain evidence="1">P15</strain>
    </source>
</reference>
<keyword evidence="1" id="KW-0489">Methyltransferase</keyword>
<comment type="caution">
    <text evidence="1">The sequence shown here is derived from an EMBL/GenBank/DDBJ whole genome shotgun (WGS) entry which is preliminary data.</text>
</comment>
<sequence length="210" mass="22860">MMTQEEAYIESLYPSDPHLEHVKESLRELGVHDISVAPGYGRLLTLLVRLSGAKAALEIGALGGYSGICIARGLAEGGSLCSLELEPEYARLAQRNLGFAGLGEKAEFRTGEALDRMKELLAEGRRFDFIFIDADKGNYPEYLELAVSLSNSGGLIAADNLFLRGKTFKETSQGRSATQVRLFNQLIANDSRLECAVLPAFDGFAIARVK</sequence>
<dbReference type="EMBL" id="JBJURJ010000013">
    <property type="protein sequence ID" value="MFM9330452.1"/>
    <property type="molecule type" value="Genomic_DNA"/>
</dbReference>
<accession>A0ACC7P543</accession>
<proteinExistence type="predicted"/>
<keyword evidence="2" id="KW-1185">Reference proteome</keyword>